<evidence type="ECO:0000313" key="2">
    <source>
        <dbReference type="Proteomes" id="UP000017836"/>
    </source>
</evidence>
<reference evidence="2" key="1">
    <citation type="journal article" date="2013" name="Science">
        <title>The Amborella genome and the evolution of flowering plants.</title>
        <authorList>
            <consortium name="Amborella Genome Project"/>
        </authorList>
    </citation>
    <scope>NUCLEOTIDE SEQUENCE [LARGE SCALE GENOMIC DNA]</scope>
</reference>
<dbReference type="Proteomes" id="UP000017836">
    <property type="component" value="Unassembled WGS sequence"/>
</dbReference>
<evidence type="ECO:0000313" key="1">
    <source>
        <dbReference type="EMBL" id="ERM98807.1"/>
    </source>
</evidence>
<organism evidence="1 2">
    <name type="scientific">Amborella trichopoda</name>
    <dbReference type="NCBI Taxonomy" id="13333"/>
    <lineage>
        <taxon>Eukaryota</taxon>
        <taxon>Viridiplantae</taxon>
        <taxon>Streptophyta</taxon>
        <taxon>Embryophyta</taxon>
        <taxon>Tracheophyta</taxon>
        <taxon>Spermatophyta</taxon>
        <taxon>Magnoliopsida</taxon>
        <taxon>Amborellales</taxon>
        <taxon>Amborellaceae</taxon>
        <taxon>Amborella</taxon>
    </lineage>
</organism>
<dbReference type="HOGENOM" id="CLU_3016928_0_0_1"/>
<gene>
    <name evidence="1" type="ORF">AMTR_s00093p00093990</name>
</gene>
<name>W1NSP7_AMBTC</name>
<proteinExistence type="predicted"/>
<protein>
    <submittedName>
        <fullName evidence="1">Uncharacterized protein</fullName>
    </submittedName>
</protein>
<dbReference type="Gramene" id="ERM98807">
    <property type="protein sequence ID" value="ERM98807"/>
    <property type="gene ID" value="AMTR_s00093p00093990"/>
</dbReference>
<keyword evidence="2" id="KW-1185">Reference proteome</keyword>
<sequence length="56" mass="6437">MDGTLLSLLELQRLPRSCFKWGRDMQLNMNFSLMGIDGDELVTKHKICLQSLGILR</sequence>
<dbReference type="AlphaFoldDB" id="W1NSP7"/>
<accession>W1NSP7</accession>
<dbReference type="EMBL" id="KI395256">
    <property type="protein sequence ID" value="ERM98807.1"/>
    <property type="molecule type" value="Genomic_DNA"/>
</dbReference>